<feature type="domain" description="ATPase AAA-type core" evidence="1">
    <location>
        <begin position="73"/>
        <end position="134"/>
    </location>
</feature>
<keyword evidence="3" id="KW-1185">Reference proteome</keyword>
<dbReference type="InterPro" id="IPR027417">
    <property type="entry name" value="P-loop_NTPase"/>
</dbReference>
<dbReference type="EMBL" id="JAEPRB010000030">
    <property type="protein sequence ID" value="KAG2225276.1"/>
    <property type="molecule type" value="Genomic_DNA"/>
</dbReference>
<dbReference type="PANTHER" id="PTHR23070">
    <property type="entry name" value="BCS1 AAA-TYPE ATPASE"/>
    <property type="match status" value="1"/>
</dbReference>
<protein>
    <recommendedName>
        <fullName evidence="1">ATPase AAA-type core domain-containing protein</fullName>
    </recommendedName>
</protein>
<dbReference type="SUPFAM" id="SSF52540">
    <property type="entry name" value="P-loop containing nucleoside triphosphate hydrolases"/>
    <property type="match status" value="1"/>
</dbReference>
<dbReference type="GO" id="GO:0005524">
    <property type="term" value="F:ATP binding"/>
    <property type="evidence" value="ECO:0007669"/>
    <property type="project" value="InterPro"/>
</dbReference>
<feature type="non-terminal residue" evidence="2">
    <location>
        <position position="135"/>
    </location>
</feature>
<accession>A0A8H7VJL8</accession>
<dbReference type="AlphaFoldDB" id="A0A8H7VJL8"/>
<name>A0A8H7VJL8_9FUNG</name>
<evidence type="ECO:0000313" key="3">
    <source>
        <dbReference type="Proteomes" id="UP000646827"/>
    </source>
</evidence>
<evidence type="ECO:0000313" key="2">
    <source>
        <dbReference type="EMBL" id="KAG2225276.1"/>
    </source>
</evidence>
<reference evidence="2 3" key="1">
    <citation type="submission" date="2020-12" db="EMBL/GenBank/DDBJ databases">
        <title>Metabolic potential, ecology and presence of endohyphal bacteria is reflected in genomic diversity of Mucoromycotina.</title>
        <authorList>
            <person name="Muszewska A."/>
            <person name="Okrasinska A."/>
            <person name="Steczkiewicz K."/>
            <person name="Drgas O."/>
            <person name="Orlowska M."/>
            <person name="Perlinska-Lenart U."/>
            <person name="Aleksandrzak-Piekarczyk T."/>
            <person name="Szatraj K."/>
            <person name="Zielenkiewicz U."/>
            <person name="Pilsyk S."/>
            <person name="Malc E."/>
            <person name="Mieczkowski P."/>
            <person name="Kruszewska J.S."/>
            <person name="Biernat P."/>
            <person name="Pawlowska J."/>
        </authorList>
    </citation>
    <scope>NUCLEOTIDE SEQUENCE [LARGE SCALE GENOMIC DNA]</scope>
    <source>
        <strain evidence="2 3">CBS 142.35</strain>
    </source>
</reference>
<dbReference type="InterPro" id="IPR003959">
    <property type="entry name" value="ATPase_AAA_core"/>
</dbReference>
<dbReference type="GO" id="GO:0016887">
    <property type="term" value="F:ATP hydrolysis activity"/>
    <property type="evidence" value="ECO:0007669"/>
    <property type="project" value="InterPro"/>
</dbReference>
<dbReference type="Proteomes" id="UP000646827">
    <property type="component" value="Unassembled WGS sequence"/>
</dbReference>
<dbReference type="InterPro" id="IPR050747">
    <property type="entry name" value="Mitochondrial_chaperone_BCS1"/>
</dbReference>
<proteinExistence type="predicted"/>
<dbReference type="OrthoDB" id="10251412at2759"/>
<feature type="non-terminal residue" evidence="2">
    <location>
        <position position="1"/>
    </location>
</feature>
<evidence type="ECO:0000259" key="1">
    <source>
        <dbReference type="Pfam" id="PF00004"/>
    </source>
</evidence>
<dbReference type="Gene3D" id="3.40.50.300">
    <property type="entry name" value="P-loop containing nucleotide triphosphate hydrolases"/>
    <property type="match status" value="1"/>
</dbReference>
<organism evidence="2 3">
    <name type="scientific">Circinella minor</name>
    <dbReference type="NCBI Taxonomy" id="1195481"/>
    <lineage>
        <taxon>Eukaryota</taxon>
        <taxon>Fungi</taxon>
        <taxon>Fungi incertae sedis</taxon>
        <taxon>Mucoromycota</taxon>
        <taxon>Mucoromycotina</taxon>
        <taxon>Mucoromycetes</taxon>
        <taxon>Mucorales</taxon>
        <taxon>Lichtheimiaceae</taxon>
        <taxon>Circinella</taxon>
    </lineage>
</organism>
<comment type="caution">
    <text evidence="2">The sequence shown here is derived from an EMBL/GenBank/DDBJ whole genome shotgun (WGS) entry which is preliminary data.</text>
</comment>
<sequence>SRLFNSVRKQTRSRYDYSASGKWVRVCSLYENQGLQPVSLCPKSEALIAKVLETFVQNKGFYKRIGSPYCHGYLLHGKPGTGKTSLVFAIASFLKRHLYFMNLAYIDSDSELFQAFASVPANSIVVFEDIDTMTA</sequence>
<dbReference type="Pfam" id="PF00004">
    <property type="entry name" value="AAA"/>
    <property type="match status" value="1"/>
</dbReference>
<gene>
    <name evidence="2" type="ORF">INT45_001500</name>
</gene>